<dbReference type="InterPro" id="IPR037401">
    <property type="entry name" value="SnoaL-like"/>
</dbReference>
<dbReference type="AlphaFoldDB" id="A0A1H9YYV5"/>
<dbReference type="Pfam" id="PF12680">
    <property type="entry name" value="SnoaL_2"/>
    <property type="match status" value="1"/>
</dbReference>
<dbReference type="GO" id="GO:0030638">
    <property type="term" value="P:polyketide metabolic process"/>
    <property type="evidence" value="ECO:0007669"/>
    <property type="project" value="InterPro"/>
</dbReference>
<reference evidence="2 3" key="1">
    <citation type="submission" date="2016-10" db="EMBL/GenBank/DDBJ databases">
        <authorList>
            <person name="de Groot N.N."/>
        </authorList>
    </citation>
    <scope>NUCLEOTIDE SEQUENCE [LARGE SCALE GENOMIC DNA]</scope>
    <source>
        <strain evidence="2 3">DSM 17862</strain>
    </source>
</reference>
<dbReference type="STRING" id="364199.SAMN04489858_101358"/>
<dbReference type="Proteomes" id="UP000199180">
    <property type="component" value="Unassembled WGS sequence"/>
</dbReference>
<keyword evidence="3" id="KW-1185">Reference proteome</keyword>
<dbReference type="OrthoDB" id="582835at2"/>
<dbReference type="SUPFAM" id="SSF54427">
    <property type="entry name" value="NTF2-like"/>
    <property type="match status" value="1"/>
</dbReference>
<dbReference type="InterPro" id="IPR009959">
    <property type="entry name" value="Cyclase_SnoaL-like"/>
</dbReference>
<dbReference type="RefSeq" id="WP_090732009.1">
    <property type="nucleotide sequence ID" value="NZ_CP177219.1"/>
</dbReference>
<dbReference type="InterPro" id="IPR011721">
    <property type="entry name" value="CHP02096"/>
</dbReference>
<accession>A0A1H9YYV5</accession>
<dbReference type="PANTHER" id="PTHR38436:SF1">
    <property type="entry name" value="ESTER CYCLASE"/>
    <property type="match status" value="1"/>
</dbReference>
<proteinExistence type="predicted"/>
<name>A0A1H9YYV5_9RHOB</name>
<evidence type="ECO:0000259" key="1">
    <source>
        <dbReference type="Pfam" id="PF12680"/>
    </source>
</evidence>
<feature type="domain" description="SnoaL-like" evidence="1">
    <location>
        <begin position="8"/>
        <end position="117"/>
    </location>
</feature>
<organism evidence="2 3">
    <name type="scientific">Paracoccus homiensis</name>
    <dbReference type="NCBI Taxonomy" id="364199"/>
    <lineage>
        <taxon>Bacteria</taxon>
        <taxon>Pseudomonadati</taxon>
        <taxon>Pseudomonadota</taxon>
        <taxon>Alphaproteobacteria</taxon>
        <taxon>Rhodobacterales</taxon>
        <taxon>Paracoccaceae</taxon>
        <taxon>Paracoccus</taxon>
    </lineage>
</organism>
<dbReference type="InterPro" id="IPR032710">
    <property type="entry name" value="NTF2-like_dom_sf"/>
</dbReference>
<sequence length="133" mass="15048">MDTKTLIATYFEAFNAGQTDRMLDLLHDEVEHHVNEGQIRKGKDLFARFNAHMTECYRENLTDMVIFANEAGDRAAAEFVVNGTYLSTDEGLPPANGQTYRLPAGSFFTIRDGKISRVTTYYNLADWMRQVAG</sequence>
<protein>
    <recommendedName>
        <fullName evidence="1">SnoaL-like domain-containing protein</fullName>
    </recommendedName>
</protein>
<evidence type="ECO:0000313" key="3">
    <source>
        <dbReference type="Proteomes" id="UP000199180"/>
    </source>
</evidence>
<evidence type="ECO:0000313" key="2">
    <source>
        <dbReference type="EMBL" id="SES74327.1"/>
    </source>
</evidence>
<dbReference type="EMBL" id="FOHO01000001">
    <property type="protein sequence ID" value="SES74327.1"/>
    <property type="molecule type" value="Genomic_DNA"/>
</dbReference>
<dbReference type="PANTHER" id="PTHR38436">
    <property type="entry name" value="POLYKETIDE CYCLASE SNOAL-LIKE DOMAIN"/>
    <property type="match status" value="1"/>
</dbReference>
<gene>
    <name evidence="2" type="ORF">SAMN04489858_101358</name>
</gene>
<dbReference type="Gene3D" id="3.10.450.50">
    <property type="match status" value="1"/>
</dbReference>
<dbReference type="NCBIfam" id="TIGR02096">
    <property type="entry name" value="ketosteroid isomerase-related protein"/>
    <property type="match status" value="1"/>
</dbReference>